<name>A0A011NLJ0_9PROT</name>
<dbReference type="STRING" id="1454001.AW08_03348"/>
<comment type="caution">
    <text evidence="1">The sequence shown here is derived from an EMBL/GenBank/DDBJ whole genome shotgun (WGS) entry which is preliminary data.</text>
</comment>
<keyword evidence="2" id="KW-1185">Reference proteome</keyword>
<dbReference type="Gene3D" id="3.40.50.300">
    <property type="entry name" value="P-loop containing nucleotide triphosphate hydrolases"/>
    <property type="match status" value="1"/>
</dbReference>
<dbReference type="EMBL" id="JFAX01000025">
    <property type="protein sequence ID" value="EXI65300.1"/>
    <property type="molecule type" value="Genomic_DNA"/>
</dbReference>
<dbReference type="PATRIC" id="fig|1454001.3.peg.3393"/>
<dbReference type="Proteomes" id="UP000020218">
    <property type="component" value="Unassembled WGS sequence"/>
</dbReference>
<accession>A0A011NLJ0</accession>
<organism evidence="1 2">
    <name type="scientific">Candidatus Accumulibacter adjunctus</name>
    <dbReference type="NCBI Taxonomy" id="1454001"/>
    <lineage>
        <taxon>Bacteria</taxon>
        <taxon>Pseudomonadati</taxon>
        <taxon>Pseudomonadota</taxon>
        <taxon>Betaproteobacteria</taxon>
        <taxon>Candidatus Accumulibacter</taxon>
    </lineage>
</organism>
<dbReference type="SUPFAM" id="SSF52540">
    <property type="entry name" value="P-loop containing nucleoside triphosphate hydrolases"/>
    <property type="match status" value="1"/>
</dbReference>
<reference evidence="1" key="1">
    <citation type="submission" date="2014-02" db="EMBL/GenBank/DDBJ databases">
        <title>Expanding our view of genomic diversity in Candidatus Accumulibacter clades.</title>
        <authorList>
            <person name="Skennerton C.T."/>
            <person name="Barr J.J."/>
            <person name="Slater F.R."/>
            <person name="Bond P.L."/>
            <person name="Tyson G.W."/>
        </authorList>
    </citation>
    <scope>NUCLEOTIDE SEQUENCE [LARGE SCALE GENOMIC DNA]</scope>
</reference>
<gene>
    <name evidence="1" type="ORF">AW08_03348</name>
</gene>
<sequence length="235" mass="24819">MSSSTTLAQILERPDVWRGDALARAALPGVPTGFADLDRELPGGGWPRGGLTELLPRRHGVGELSLLLPALARLSRDELAWLVCIAPPYLLYAPALQAGGVDLSRLLVASAPGRDAAWACERSLAADGVGAIVAWLPEVQAAPLRRLQLAAEASQSLLFVFRPAACASQPSPAPLRLVLEGEGEHLVVHLLKRRGSAQPLPLPIAVQRPLYLRHALARPASALAAARSLPRTAVA</sequence>
<dbReference type="PIRSF" id="PIRSF037290">
    <property type="entry name" value="UCP037290"/>
    <property type="match status" value="1"/>
</dbReference>
<dbReference type="InterPro" id="IPR047610">
    <property type="entry name" value="ImuA_translesion"/>
</dbReference>
<dbReference type="InterPro" id="IPR027417">
    <property type="entry name" value="P-loop_NTPase"/>
</dbReference>
<protein>
    <submittedName>
        <fullName evidence="1">SOS cell division inhibitor</fullName>
    </submittedName>
</protein>
<dbReference type="InterPro" id="IPR017166">
    <property type="entry name" value="UCP037290"/>
</dbReference>
<dbReference type="AlphaFoldDB" id="A0A011NLJ0"/>
<evidence type="ECO:0000313" key="1">
    <source>
        <dbReference type="EMBL" id="EXI65300.1"/>
    </source>
</evidence>
<dbReference type="GO" id="GO:0051301">
    <property type="term" value="P:cell division"/>
    <property type="evidence" value="ECO:0007669"/>
    <property type="project" value="UniProtKB-KW"/>
</dbReference>
<evidence type="ECO:0000313" key="2">
    <source>
        <dbReference type="Proteomes" id="UP000020218"/>
    </source>
</evidence>
<dbReference type="NCBIfam" id="NF033429">
    <property type="entry name" value="ImuA_translesion"/>
    <property type="match status" value="1"/>
</dbReference>
<proteinExistence type="predicted"/>